<dbReference type="EMBL" id="JRPE02000027">
    <property type="protein sequence ID" value="TLD91071.1"/>
    <property type="molecule type" value="Genomic_DNA"/>
</dbReference>
<evidence type="ECO:0000313" key="1">
    <source>
        <dbReference type="EMBL" id="TLD91071.1"/>
    </source>
</evidence>
<dbReference type="Proteomes" id="UP000029921">
    <property type="component" value="Unassembled WGS sequence"/>
</dbReference>
<name>A0A4U8SW07_9HELI</name>
<keyword evidence="2" id="KW-1185">Reference proteome</keyword>
<comment type="caution">
    <text evidence="1">The sequence shown here is derived from an EMBL/GenBank/DDBJ whole genome shotgun (WGS) entry which is preliminary data.</text>
</comment>
<organism evidence="1 2">
    <name type="scientific">Helicobacter magdeburgensis</name>
    <dbReference type="NCBI Taxonomy" id="471858"/>
    <lineage>
        <taxon>Bacteria</taxon>
        <taxon>Pseudomonadati</taxon>
        <taxon>Campylobacterota</taxon>
        <taxon>Epsilonproteobacteria</taxon>
        <taxon>Campylobacterales</taxon>
        <taxon>Helicobacteraceae</taxon>
        <taxon>Helicobacter</taxon>
    </lineage>
</organism>
<accession>A0A4U8SW07</accession>
<sequence length="147" mass="17457">MTKMILIDIKPVTTWNKVFELRDEMLSLSEKYPRGERTLEREMLSAWISMATTNLWENKNSWDDKHSMFKDEKSSVWAKYQFFKDVSMNTDYKFSFNENRDSGDDLTEIGKKNVLPRRNILLETLSLGNQLKEYLKLNKKTPVTFTL</sequence>
<gene>
    <name evidence="1" type="ORF">LS74_010415</name>
</gene>
<protein>
    <submittedName>
        <fullName evidence="1">Uncharacterized protein</fullName>
    </submittedName>
</protein>
<reference evidence="1 2" key="1">
    <citation type="journal article" date="2014" name="Genome Announc.">
        <title>Draft genome sequences of eight enterohepatic helicobacter species isolated from both laboratory and wild rodents.</title>
        <authorList>
            <person name="Sheh A."/>
            <person name="Shen Z."/>
            <person name="Fox J.G."/>
        </authorList>
    </citation>
    <scope>NUCLEOTIDE SEQUENCE [LARGE SCALE GENOMIC DNA]</scope>
    <source>
        <strain evidence="1 2">MIT 96-1001</strain>
    </source>
</reference>
<evidence type="ECO:0000313" key="2">
    <source>
        <dbReference type="Proteomes" id="UP000029921"/>
    </source>
</evidence>
<proteinExistence type="predicted"/>
<dbReference type="AlphaFoldDB" id="A0A4U8SW07"/>